<gene>
    <name evidence="4" type="ORF">GQN54_06255</name>
</gene>
<feature type="repeat" description="TPR" evidence="1">
    <location>
        <begin position="117"/>
        <end position="150"/>
    </location>
</feature>
<dbReference type="Pfam" id="PF13424">
    <property type="entry name" value="TPR_12"/>
    <property type="match status" value="1"/>
</dbReference>
<dbReference type="Proteomes" id="UP000470771">
    <property type="component" value="Unassembled WGS sequence"/>
</dbReference>
<keyword evidence="2" id="KW-0175">Coiled coil</keyword>
<dbReference type="EMBL" id="WWNE01000005">
    <property type="protein sequence ID" value="NBG65712.1"/>
    <property type="molecule type" value="Genomic_DNA"/>
</dbReference>
<dbReference type="GO" id="GO:0003677">
    <property type="term" value="F:DNA binding"/>
    <property type="evidence" value="ECO:0007669"/>
    <property type="project" value="InterPro"/>
</dbReference>
<dbReference type="PANTHER" id="PTHR10098">
    <property type="entry name" value="RAPSYN-RELATED"/>
    <property type="match status" value="1"/>
</dbReference>
<keyword evidence="1" id="KW-0802">TPR repeat</keyword>
<accession>A0A6N9NIP4</accession>
<dbReference type="Pfam" id="PF13181">
    <property type="entry name" value="TPR_8"/>
    <property type="match status" value="1"/>
</dbReference>
<dbReference type="Gene3D" id="1.10.10.10">
    <property type="entry name" value="Winged helix-like DNA-binding domain superfamily/Winged helix DNA-binding domain"/>
    <property type="match status" value="1"/>
</dbReference>
<feature type="repeat" description="TPR" evidence="1">
    <location>
        <begin position="77"/>
        <end position="110"/>
    </location>
</feature>
<organism evidence="4 5">
    <name type="scientific">Acidiluteibacter ferrifornacis</name>
    <dbReference type="NCBI Taxonomy" id="2692424"/>
    <lineage>
        <taxon>Bacteria</taxon>
        <taxon>Pseudomonadati</taxon>
        <taxon>Bacteroidota</taxon>
        <taxon>Flavobacteriia</taxon>
        <taxon>Flavobacteriales</taxon>
        <taxon>Cryomorphaceae</taxon>
        <taxon>Acidiluteibacter</taxon>
    </lineage>
</organism>
<feature type="repeat" description="TPR" evidence="1">
    <location>
        <begin position="157"/>
        <end position="190"/>
    </location>
</feature>
<evidence type="ECO:0000256" key="2">
    <source>
        <dbReference type="SAM" id="Coils"/>
    </source>
</evidence>
<dbReference type="CDD" id="cd06170">
    <property type="entry name" value="LuxR_C_like"/>
    <property type="match status" value="1"/>
</dbReference>
<evidence type="ECO:0000313" key="4">
    <source>
        <dbReference type="EMBL" id="NBG65712.1"/>
    </source>
</evidence>
<dbReference type="SUPFAM" id="SSF46894">
    <property type="entry name" value="C-terminal effector domain of the bipartite response regulators"/>
    <property type="match status" value="1"/>
</dbReference>
<dbReference type="SUPFAM" id="SSF48452">
    <property type="entry name" value="TPR-like"/>
    <property type="match status" value="2"/>
</dbReference>
<protein>
    <submittedName>
        <fullName evidence="4">Tetratricopeptide repeat protein</fullName>
    </submittedName>
</protein>
<feature type="coiled-coil region" evidence="2">
    <location>
        <begin position="444"/>
        <end position="476"/>
    </location>
</feature>
<dbReference type="PROSITE" id="PS00622">
    <property type="entry name" value="HTH_LUXR_1"/>
    <property type="match status" value="1"/>
</dbReference>
<dbReference type="PRINTS" id="PR00038">
    <property type="entry name" value="HTHLUXR"/>
</dbReference>
<dbReference type="Pfam" id="PF07228">
    <property type="entry name" value="SpoIIE"/>
    <property type="match status" value="1"/>
</dbReference>
<dbReference type="Gene3D" id="1.25.40.10">
    <property type="entry name" value="Tetratricopeptide repeat domain"/>
    <property type="match status" value="1"/>
</dbReference>
<evidence type="ECO:0000256" key="1">
    <source>
        <dbReference type="PROSITE-ProRule" id="PRU00339"/>
    </source>
</evidence>
<feature type="domain" description="HTH luxR-type" evidence="3">
    <location>
        <begin position="727"/>
        <end position="792"/>
    </location>
</feature>
<sequence>MIVLLCFYFKPTIAQNNKIDSLWSEWKNDTNSDTLKLKALTDFIKQKYRVLNPDSALYYAKIGCDFAKKKQLKKELAAFLSIKGNAYKLKTDYTKALKKFFEAVELNEKIGDKYAKANYLSEIANIYLIQDNYSEAFAYYFSVLKMNEELGIDSNQSIPLGGIGSVFFGLGNYDKAFEYSSKALSVAEKYNNKREIYVNLCNIGNVFAQKSNYTKTIEYHLKALDILKKLGDKRNEIILLTNIGTSQRELNNNTEALKYYKLALSLAEELNDIRGKTLVLEHLGWFYKSISDYKNAEKHFLLLENISEQSKLDLRLQNACYGLTEVYKSTNRIQLAFSYYQKYILLKDKIQGEDDYKATVQQELQYEYEKQAAIDSLANAKEIKIKEAEIAQQKAEVKAQRNQQYALYGGVGLLLVFGGIMYNRFRVTNTQKNIIAEQKKEVDIQKIEAETQRDIAQKEHAEAEKQKLLVEEKNQEIMDSIQYAKRLQDAILPPQRIVKEYLEQSFILFQPKEIVSGDFYWMEVKNELTMFAVADCTGYGVPGAMVSVVCANALNKSVNELNCKNPADILNKTRELVVETFTKTGNKEQIKDGMDISLCVLNEVTGVLQWSGANNPLWIYREKNKEIEVIKPDNQSVGFDDRLLPFSFHEIKLQNKDAIYLFSDGYADQFGGEKGKKFKSVQFKNLIMQIAEKTMDDQKQELLDVFEKWKGNLEQIDDVSIIGVRFEKENECPFTRRELEIIVELNKGLSSKEIAERLHLSSNTVDTHRRRIISKTELKSTAQVVNYCKQNNWI</sequence>
<evidence type="ECO:0000313" key="5">
    <source>
        <dbReference type="Proteomes" id="UP000470771"/>
    </source>
</evidence>
<evidence type="ECO:0000259" key="3">
    <source>
        <dbReference type="PROSITE" id="PS50043"/>
    </source>
</evidence>
<name>A0A6N9NIP4_9FLAO</name>
<dbReference type="SMART" id="SM00028">
    <property type="entry name" value="TPR"/>
    <property type="match status" value="6"/>
</dbReference>
<dbReference type="InterPro" id="IPR036457">
    <property type="entry name" value="PPM-type-like_dom_sf"/>
</dbReference>
<dbReference type="InterPro" id="IPR000792">
    <property type="entry name" value="Tscrpt_reg_LuxR_C"/>
</dbReference>
<dbReference type="PROSITE" id="PS50005">
    <property type="entry name" value="TPR"/>
    <property type="match status" value="3"/>
</dbReference>
<dbReference type="PROSITE" id="PS50043">
    <property type="entry name" value="HTH_LUXR_2"/>
    <property type="match status" value="1"/>
</dbReference>
<dbReference type="Gene3D" id="3.60.40.10">
    <property type="entry name" value="PPM-type phosphatase domain"/>
    <property type="match status" value="1"/>
</dbReference>
<proteinExistence type="predicted"/>
<dbReference type="InterPro" id="IPR036388">
    <property type="entry name" value="WH-like_DNA-bd_sf"/>
</dbReference>
<dbReference type="Pfam" id="PF00196">
    <property type="entry name" value="GerE"/>
    <property type="match status" value="1"/>
</dbReference>
<reference evidence="4 5" key="1">
    <citation type="submission" date="2019-12" db="EMBL/GenBank/DDBJ databases">
        <authorList>
            <person name="Zhao J."/>
        </authorList>
    </citation>
    <scope>NUCLEOTIDE SEQUENCE [LARGE SCALE GENOMIC DNA]</scope>
    <source>
        <strain evidence="4 5">S-15</strain>
    </source>
</reference>
<dbReference type="InterPro" id="IPR019734">
    <property type="entry name" value="TPR_rpt"/>
</dbReference>
<dbReference type="InterPro" id="IPR011990">
    <property type="entry name" value="TPR-like_helical_dom_sf"/>
</dbReference>
<comment type="caution">
    <text evidence="4">The sequence shown here is derived from an EMBL/GenBank/DDBJ whole genome shotgun (WGS) entry which is preliminary data.</text>
</comment>
<dbReference type="InterPro" id="IPR016032">
    <property type="entry name" value="Sig_transdc_resp-reg_C-effctor"/>
</dbReference>
<dbReference type="RefSeq" id="WP_160632654.1">
    <property type="nucleotide sequence ID" value="NZ_WWNE01000005.1"/>
</dbReference>
<dbReference type="AlphaFoldDB" id="A0A6N9NIP4"/>
<dbReference type="InterPro" id="IPR001932">
    <property type="entry name" value="PPM-type_phosphatase-like_dom"/>
</dbReference>
<keyword evidence="5" id="KW-1185">Reference proteome</keyword>
<dbReference type="SMART" id="SM00421">
    <property type="entry name" value="HTH_LUXR"/>
    <property type="match status" value="1"/>
</dbReference>
<dbReference type="GO" id="GO:0006355">
    <property type="term" value="P:regulation of DNA-templated transcription"/>
    <property type="evidence" value="ECO:0007669"/>
    <property type="project" value="InterPro"/>
</dbReference>